<organism evidence="1 2">
    <name type="scientific">Pedobacter metabolipauper</name>
    <dbReference type="NCBI Taxonomy" id="425513"/>
    <lineage>
        <taxon>Bacteria</taxon>
        <taxon>Pseudomonadati</taxon>
        <taxon>Bacteroidota</taxon>
        <taxon>Sphingobacteriia</taxon>
        <taxon>Sphingobacteriales</taxon>
        <taxon>Sphingobacteriaceae</taxon>
        <taxon>Pedobacter</taxon>
    </lineage>
</organism>
<evidence type="ECO:0008006" key="3">
    <source>
        <dbReference type="Google" id="ProtNLM"/>
    </source>
</evidence>
<proteinExistence type="predicted"/>
<dbReference type="AlphaFoldDB" id="A0A4R6T067"/>
<evidence type="ECO:0000313" key="1">
    <source>
        <dbReference type="EMBL" id="TDQ11409.1"/>
    </source>
</evidence>
<sequence length="199" mass="23008">MFLSKYIIVRSVKWFWLLPVLMAGCNFSPKDEARERKPIEHTIEPRAVIKNQQVHKQIDTGAYVADIAKYCDSVDRQLNHFILKTVDDPDKSGEGGEQNYYLDAKDTVKVTAIYYGETGKTAYTLYFKNGMIALLNQEVTFYTAPIYVKDSKPDRLETERVTFKDGKIVQWINKGTKVGSIEFDKKDAELKDLYIELFR</sequence>
<gene>
    <name evidence="1" type="ORF">ATK78_0530</name>
</gene>
<dbReference type="EMBL" id="SNYC01000003">
    <property type="protein sequence ID" value="TDQ11409.1"/>
    <property type="molecule type" value="Genomic_DNA"/>
</dbReference>
<dbReference type="Proteomes" id="UP000295620">
    <property type="component" value="Unassembled WGS sequence"/>
</dbReference>
<evidence type="ECO:0000313" key="2">
    <source>
        <dbReference type="Proteomes" id="UP000295620"/>
    </source>
</evidence>
<keyword evidence="2" id="KW-1185">Reference proteome</keyword>
<dbReference type="PROSITE" id="PS51257">
    <property type="entry name" value="PROKAR_LIPOPROTEIN"/>
    <property type="match status" value="1"/>
</dbReference>
<comment type="caution">
    <text evidence="1">The sequence shown here is derived from an EMBL/GenBank/DDBJ whole genome shotgun (WGS) entry which is preliminary data.</text>
</comment>
<name>A0A4R6T067_9SPHI</name>
<protein>
    <recommendedName>
        <fullName evidence="3">Lipoprotein</fullName>
    </recommendedName>
</protein>
<accession>A0A4R6T067</accession>
<reference evidence="1 2" key="1">
    <citation type="submission" date="2019-03" db="EMBL/GenBank/DDBJ databases">
        <title>Genomic Encyclopedia of Archaeal and Bacterial Type Strains, Phase II (KMG-II): from individual species to whole genera.</title>
        <authorList>
            <person name="Goeker M."/>
        </authorList>
    </citation>
    <scope>NUCLEOTIDE SEQUENCE [LARGE SCALE GENOMIC DNA]</scope>
    <source>
        <strain evidence="1 2">DSM 19035</strain>
    </source>
</reference>